<feature type="domain" description="Sulfatase-modifying factor enzyme-like" evidence="2">
    <location>
        <begin position="63"/>
        <end position="297"/>
    </location>
</feature>
<feature type="chain" id="PRO_5015454438" evidence="1">
    <location>
        <begin position="25"/>
        <end position="383"/>
    </location>
</feature>
<protein>
    <submittedName>
        <fullName evidence="3">Transcriptional regulator</fullName>
    </submittedName>
</protein>
<proteinExistence type="predicted"/>
<dbReference type="InterPro" id="IPR016187">
    <property type="entry name" value="CTDL_fold"/>
</dbReference>
<organism evidence="3 4">
    <name type="scientific">Blastopirellula marina</name>
    <dbReference type="NCBI Taxonomy" id="124"/>
    <lineage>
        <taxon>Bacteria</taxon>
        <taxon>Pseudomonadati</taxon>
        <taxon>Planctomycetota</taxon>
        <taxon>Planctomycetia</taxon>
        <taxon>Pirellulales</taxon>
        <taxon>Pirellulaceae</taxon>
        <taxon>Blastopirellula</taxon>
    </lineage>
</organism>
<dbReference type="InterPro" id="IPR042095">
    <property type="entry name" value="SUMF_sf"/>
</dbReference>
<name>A0A2S8GG55_9BACT</name>
<dbReference type="Pfam" id="PF03781">
    <property type="entry name" value="FGE-sulfatase"/>
    <property type="match status" value="1"/>
</dbReference>
<evidence type="ECO:0000313" key="3">
    <source>
        <dbReference type="EMBL" id="PQO43442.1"/>
    </source>
</evidence>
<dbReference type="EMBL" id="PUIB01000001">
    <property type="protein sequence ID" value="PQO43442.1"/>
    <property type="molecule type" value="Genomic_DNA"/>
</dbReference>
<gene>
    <name evidence="3" type="ORF">C5Y98_00550</name>
</gene>
<dbReference type="Gene3D" id="3.90.1580.10">
    <property type="entry name" value="paralog of FGE (formylglycine-generating enzyme)"/>
    <property type="match status" value="1"/>
</dbReference>
<dbReference type="InterPro" id="IPR005532">
    <property type="entry name" value="SUMF_dom"/>
</dbReference>
<dbReference type="PANTHER" id="PTHR23150">
    <property type="entry name" value="SULFATASE MODIFYING FACTOR 1, 2"/>
    <property type="match status" value="1"/>
</dbReference>
<dbReference type="PANTHER" id="PTHR23150:SF19">
    <property type="entry name" value="FORMYLGLYCINE-GENERATING ENZYME"/>
    <property type="match status" value="1"/>
</dbReference>
<dbReference type="InterPro" id="IPR051043">
    <property type="entry name" value="Sulfatase_Mod_Factor_Kinase"/>
</dbReference>
<accession>A0A2S8GG55</accession>
<dbReference type="AlphaFoldDB" id="A0A2S8GG55"/>
<comment type="caution">
    <text evidence="3">The sequence shown here is derived from an EMBL/GenBank/DDBJ whole genome shotgun (WGS) entry which is preliminary data.</text>
</comment>
<evidence type="ECO:0000256" key="1">
    <source>
        <dbReference type="SAM" id="SignalP"/>
    </source>
</evidence>
<reference evidence="3 4" key="1">
    <citation type="submission" date="2018-02" db="EMBL/GenBank/DDBJ databases">
        <title>Comparative genomes isolates from brazilian mangrove.</title>
        <authorList>
            <person name="Araujo J.E."/>
            <person name="Taketani R.G."/>
            <person name="Silva M.C.P."/>
            <person name="Loureco M.V."/>
            <person name="Andreote F.D."/>
        </authorList>
    </citation>
    <scope>NUCLEOTIDE SEQUENCE [LARGE SCALE GENOMIC DNA]</scope>
    <source>
        <strain evidence="3 4">NAP PRIS-MGV</strain>
    </source>
</reference>
<dbReference type="GO" id="GO:0120147">
    <property type="term" value="F:formylglycine-generating oxidase activity"/>
    <property type="evidence" value="ECO:0007669"/>
    <property type="project" value="TreeGrafter"/>
</dbReference>
<feature type="signal peptide" evidence="1">
    <location>
        <begin position="1"/>
        <end position="24"/>
    </location>
</feature>
<evidence type="ECO:0000259" key="2">
    <source>
        <dbReference type="Pfam" id="PF03781"/>
    </source>
</evidence>
<dbReference type="Proteomes" id="UP000239388">
    <property type="component" value="Unassembled WGS sequence"/>
</dbReference>
<dbReference type="OrthoDB" id="9812426at2"/>
<evidence type="ECO:0000313" key="4">
    <source>
        <dbReference type="Proteomes" id="UP000239388"/>
    </source>
</evidence>
<sequence length="383" mass="42210">MPLNVKIGAIACAASLLLVSSIAAEETQGIVKSKPAAGPYVEIDGGFMVPYEFTIPGTPTKLAMVPIPGGTHVMGTGDAAYNVVIEPFWMAQTETTWAQYQEYMKLHNQFRQFNATGIRRVTAENKIDAVTAPTPIYEISAIYEEGKVDPQQAVVTVTQYAAMQFSKWLSGVTGRQYRLPSEAEWEHAALGGTAGPYSFADVDKIGDYAWFASKTGDVQPRVGQKLPNPFGLYDMHGGVWEWVLDAYRETPPEAWAGKTLTADEAIQWSAEPYPLCTKGGSWNDAADDCKVTAKLGSNDLDWKDQEANIPQSPCWFTSYPAHCVGFRVMCPLRTVPKADMAKYWEARSEDLKQDVYDQIRGGRGVEGLVDETLPDAIERTKQK</sequence>
<keyword evidence="1" id="KW-0732">Signal</keyword>
<dbReference type="SUPFAM" id="SSF56436">
    <property type="entry name" value="C-type lectin-like"/>
    <property type="match status" value="1"/>
</dbReference>